<sequence length="480" mass="54711" precursor="true">MRYLYMMIGLFFGIANIAQAADKPNILFLFADDQRTDTIGAWGNQHIQTPNIDSLVEQGFSFRNNYCFGSNSGAVCMPSRAMLHTGRMWMHSNNNMDGEVTLGELLREQGYETFATGKWHNGGKSILRSFEHGQNVFMGGMSDHTRVPLSDIQDGQLISRGIAKDGFSSEQFADAAVSFLKTQRGEQPFFAYVAFTSPHDPRNPTEKYREMYYNNRPPLPENFQPQLDFNNGNLVIRDEMLAAWPREKSVISDQLCEYYGLITHMDKQIGRILKALDEIGQRENTIIVYAADHGLGMGSHGLLGKQNVFEHSMKAPLIFVGPGIPQGKSSEAFTYLLDIYPTLCGQLEVEAPERVEGKSLSGIFKGEQKSVRDSIFLPYQNTQRSVRDERWKLCVYPQINFQQLFDLKNDPHEMHNLAEIPEYAMQKSKMLELMKTWQTEVGDEQTLTVKNPQPKTKDLTGHPRKPDVHQPKWIVEKYFD</sequence>
<comment type="caution">
    <text evidence="10">The sequence shown here is derived from an EMBL/GenBank/DDBJ whole genome shotgun (WGS) entry which is preliminary data.</text>
</comment>
<evidence type="ECO:0000259" key="9">
    <source>
        <dbReference type="Pfam" id="PF00884"/>
    </source>
</evidence>
<dbReference type="InterPro" id="IPR050738">
    <property type="entry name" value="Sulfatase"/>
</dbReference>
<dbReference type="AlphaFoldDB" id="A0A5C5XHI2"/>
<dbReference type="Pfam" id="PF00884">
    <property type="entry name" value="Sulfatase"/>
    <property type="match status" value="1"/>
</dbReference>
<dbReference type="EMBL" id="SJPG01000001">
    <property type="protein sequence ID" value="TWT62148.1"/>
    <property type="molecule type" value="Genomic_DNA"/>
</dbReference>
<dbReference type="SUPFAM" id="SSF53649">
    <property type="entry name" value="Alkaline phosphatase-like"/>
    <property type="match status" value="1"/>
</dbReference>
<dbReference type="GO" id="GO:0004065">
    <property type="term" value="F:arylsulfatase activity"/>
    <property type="evidence" value="ECO:0007669"/>
    <property type="project" value="UniProtKB-EC"/>
</dbReference>
<name>A0A5C5XHI2_9PLAN</name>
<feature type="compositionally biased region" description="Polar residues" evidence="7">
    <location>
        <begin position="445"/>
        <end position="454"/>
    </location>
</feature>
<organism evidence="10 11">
    <name type="scientific">Rubinisphaera italica</name>
    <dbReference type="NCBI Taxonomy" id="2527969"/>
    <lineage>
        <taxon>Bacteria</taxon>
        <taxon>Pseudomonadati</taxon>
        <taxon>Planctomycetota</taxon>
        <taxon>Planctomycetia</taxon>
        <taxon>Planctomycetales</taxon>
        <taxon>Planctomycetaceae</taxon>
        <taxon>Rubinisphaera</taxon>
    </lineage>
</organism>
<dbReference type="GO" id="GO:0046872">
    <property type="term" value="F:metal ion binding"/>
    <property type="evidence" value="ECO:0007669"/>
    <property type="project" value="UniProtKB-KW"/>
</dbReference>
<dbReference type="CDD" id="cd16155">
    <property type="entry name" value="sulfatase_like"/>
    <property type="match status" value="1"/>
</dbReference>
<dbReference type="Proteomes" id="UP000316095">
    <property type="component" value="Unassembled WGS sequence"/>
</dbReference>
<dbReference type="Gene3D" id="3.40.720.10">
    <property type="entry name" value="Alkaline Phosphatase, subunit A"/>
    <property type="match status" value="1"/>
</dbReference>
<dbReference type="InterPro" id="IPR000917">
    <property type="entry name" value="Sulfatase_N"/>
</dbReference>
<feature type="signal peptide" evidence="8">
    <location>
        <begin position="1"/>
        <end position="20"/>
    </location>
</feature>
<evidence type="ECO:0000256" key="1">
    <source>
        <dbReference type="ARBA" id="ARBA00001913"/>
    </source>
</evidence>
<dbReference type="RefSeq" id="WP_146504038.1">
    <property type="nucleotide sequence ID" value="NZ_SJPG01000001.1"/>
</dbReference>
<comment type="cofactor">
    <cofactor evidence="1">
        <name>Ca(2+)</name>
        <dbReference type="ChEBI" id="CHEBI:29108"/>
    </cofactor>
</comment>
<proteinExistence type="inferred from homology"/>
<protein>
    <submittedName>
        <fullName evidence="10">Arylsulfatase</fullName>
        <ecNumber evidence="10">3.1.6.1</ecNumber>
    </submittedName>
</protein>
<keyword evidence="11" id="KW-1185">Reference proteome</keyword>
<reference evidence="10 11" key="1">
    <citation type="submission" date="2019-02" db="EMBL/GenBank/DDBJ databases">
        <title>Deep-cultivation of Planctomycetes and their phenomic and genomic characterization uncovers novel biology.</title>
        <authorList>
            <person name="Wiegand S."/>
            <person name="Jogler M."/>
            <person name="Boedeker C."/>
            <person name="Pinto D."/>
            <person name="Vollmers J."/>
            <person name="Rivas-Marin E."/>
            <person name="Kohn T."/>
            <person name="Peeters S.H."/>
            <person name="Heuer A."/>
            <person name="Rast P."/>
            <person name="Oberbeckmann S."/>
            <person name="Bunk B."/>
            <person name="Jeske O."/>
            <person name="Meyerdierks A."/>
            <person name="Storesund J.E."/>
            <person name="Kallscheuer N."/>
            <person name="Luecker S."/>
            <person name="Lage O.M."/>
            <person name="Pohl T."/>
            <person name="Merkel B.J."/>
            <person name="Hornburger P."/>
            <person name="Mueller R.-W."/>
            <person name="Bruemmer F."/>
            <person name="Labrenz M."/>
            <person name="Spormann A.M."/>
            <person name="Op Den Camp H."/>
            <person name="Overmann J."/>
            <person name="Amann R."/>
            <person name="Jetten M.S.M."/>
            <person name="Mascher T."/>
            <person name="Medema M.H."/>
            <person name="Devos D.P."/>
            <person name="Kaster A.-K."/>
            <person name="Ovreas L."/>
            <person name="Rohde M."/>
            <person name="Galperin M.Y."/>
            <person name="Jogler C."/>
        </authorList>
    </citation>
    <scope>NUCLEOTIDE SEQUENCE [LARGE SCALE GENOMIC DNA]</scope>
    <source>
        <strain evidence="10 11">Pan54</strain>
    </source>
</reference>
<comment type="similarity">
    <text evidence="2">Belongs to the sulfatase family.</text>
</comment>
<keyword evidence="5 10" id="KW-0378">Hydrolase</keyword>
<keyword evidence="6" id="KW-0106">Calcium</keyword>
<evidence type="ECO:0000313" key="10">
    <source>
        <dbReference type="EMBL" id="TWT62148.1"/>
    </source>
</evidence>
<feature type="chain" id="PRO_5023013644" evidence="8">
    <location>
        <begin position="21"/>
        <end position="480"/>
    </location>
</feature>
<dbReference type="PANTHER" id="PTHR42693">
    <property type="entry name" value="ARYLSULFATASE FAMILY MEMBER"/>
    <property type="match status" value="1"/>
</dbReference>
<feature type="domain" description="Sulfatase N-terminal" evidence="9">
    <location>
        <begin position="24"/>
        <end position="347"/>
    </location>
</feature>
<dbReference type="EC" id="3.1.6.1" evidence="10"/>
<keyword evidence="4 8" id="KW-0732">Signal</keyword>
<dbReference type="InterPro" id="IPR017850">
    <property type="entry name" value="Alkaline_phosphatase_core_sf"/>
</dbReference>
<feature type="region of interest" description="Disordered" evidence="7">
    <location>
        <begin position="443"/>
        <end position="466"/>
    </location>
</feature>
<evidence type="ECO:0000313" key="11">
    <source>
        <dbReference type="Proteomes" id="UP000316095"/>
    </source>
</evidence>
<evidence type="ECO:0000256" key="8">
    <source>
        <dbReference type="SAM" id="SignalP"/>
    </source>
</evidence>
<accession>A0A5C5XHI2</accession>
<evidence type="ECO:0000256" key="3">
    <source>
        <dbReference type="ARBA" id="ARBA00022723"/>
    </source>
</evidence>
<gene>
    <name evidence="10" type="ORF">Pan54_28890</name>
</gene>
<evidence type="ECO:0000256" key="4">
    <source>
        <dbReference type="ARBA" id="ARBA00022729"/>
    </source>
</evidence>
<evidence type="ECO:0000256" key="5">
    <source>
        <dbReference type="ARBA" id="ARBA00022801"/>
    </source>
</evidence>
<evidence type="ECO:0000256" key="7">
    <source>
        <dbReference type="SAM" id="MobiDB-lite"/>
    </source>
</evidence>
<dbReference type="PANTHER" id="PTHR42693:SF42">
    <property type="entry name" value="ARYLSULFATASE G"/>
    <property type="match status" value="1"/>
</dbReference>
<feature type="compositionally biased region" description="Basic and acidic residues" evidence="7">
    <location>
        <begin position="455"/>
        <end position="466"/>
    </location>
</feature>
<dbReference type="OrthoDB" id="9762324at2"/>
<evidence type="ECO:0000256" key="2">
    <source>
        <dbReference type="ARBA" id="ARBA00008779"/>
    </source>
</evidence>
<keyword evidence="3" id="KW-0479">Metal-binding</keyword>
<evidence type="ECO:0000256" key="6">
    <source>
        <dbReference type="ARBA" id="ARBA00022837"/>
    </source>
</evidence>